<dbReference type="Proteomes" id="UP000192521">
    <property type="component" value="Unassembled WGS sequence"/>
</dbReference>
<dbReference type="Gene3D" id="3.30.1180.20">
    <property type="entry name" value="Dihydroxyacetone kinase, domain 2"/>
    <property type="match status" value="1"/>
</dbReference>
<dbReference type="RefSeq" id="WP_085005228.1">
    <property type="nucleotide sequence ID" value="NZ_MWPR01000002.1"/>
</dbReference>
<dbReference type="InterPro" id="IPR036117">
    <property type="entry name" value="DhaL_dom_sf"/>
</dbReference>
<dbReference type="Pfam" id="PF02733">
    <property type="entry name" value="Dak1"/>
    <property type="match status" value="1"/>
</dbReference>
<evidence type="ECO:0000313" key="8">
    <source>
        <dbReference type="Proteomes" id="UP000192521"/>
    </source>
</evidence>
<accession>A0ABX3UKT4</accession>
<dbReference type="InterPro" id="IPR004007">
    <property type="entry name" value="DhaL_dom"/>
</dbReference>
<dbReference type="EMBL" id="MWPR01000002">
    <property type="protein sequence ID" value="ORJ52021.1"/>
    <property type="molecule type" value="Genomic_DNA"/>
</dbReference>
<keyword evidence="2" id="KW-0547">Nucleotide-binding</keyword>
<dbReference type="Pfam" id="PF02734">
    <property type="entry name" value="Dak2"/>
    <property type="match status" value="1"/>
</dbReference>
<evidence type="ECO:0000256" key="2">
    <source>
        <dbReference type="ARBA" id="ARBA00022741"/>
    </source>
</evidence>
<feature type="domain" description="DhaK" evidence="6">
    <location>
        <begin position="8"/>
        <end position="326"/>
    </location>
</feature>
<organism evidence="7 8">
    <name type="scientific">Kluyvera intermedia</name>
    <name type="common">Enterobacter intermedius</name>
    <dbReference type="NCBI Taxonomy" id="61648"/>
    <lineage>
        <taxon>Bacteria</taxon>
        <taxon>Pseudomonadati</taxon>
        <taxon>Pseudomonadota</taxon>
        <taxon>Gammaproteobacteria</taxon>
        <taxon>Enterobacterales</taxon>
        <taxon>Enterobacteriaceae</taxon>
        <taxon>Kluyvera</taxon>
    </lineage>
</organism>
<proteinExistence type="predicted"/>
<dbReference type="SMART" id="SM01120">
    <property type="entry name" value="Dak2"/>
    <property type="match status" value="1"/>
</dbReference>
<evidence type="ECO:0000256" key="3">
    <source>
        <dbReference type="ARBA" id="ARBA00022777"/>
    </source>
</evidence>
<evidence type="ECO:0000259" key="6">
    <source>
        <dbReference type="PROSITE" id="PS51481"/>
    </source>
</evidence>
<dbReference type="SUPFAM" id="SSF101473">
    <property type="entry name" value="DhaL-like"/>
    <property type="match status" value="1"/>
</dbReference>
<dbReference type="SUPFAM" id="SSF82549">
    <property type="entry name" value="DAK1/DegV-like"/>
    <property type="match status" value="1"/>
</dbReference>
<dbReference type="InterPro" id="IPR004006">
    <property type="entry name" value="DhaK_dom"/>
</dbReference>
<keyword evidence="4" id="KW-0067">ATP-binding</keyword>
<dbReference type="Gene3D" id="1.25.40.340">
    <property type="match status" value="1"/>
</dbReference>
<dbReference type="GO" id="GO:0016301">
    <property type="term" value="F:kinase activity"/>
    <property type="evidence" value="ECO:0007669"/>
    <property type="project" value="UniProtKB-KW"/>
</dbReference>
<evidence type="ECO:0000259" key="5">
    <source>
        <dbReference type="PROSITE" id="PS51480"/>
    </source>
</evidence>
<name>A0ABX3UKT4_KLUIN</name>
<gene>
    <name evidence="7" type="ORF">B2M27_02150</name>
</gene>
<evidence type="ECO:0000256" key="4">
    <source>
        <dbReference type="ARBA" id="ARBA00022840"/>
    </source>
</evidence>
<protein>
    <submittedName>
        <fullName evidence="7">Dihydroxyacetone kinase</fullName>
    </submittedName>
</protein>
<evidence type="ECO:0000313" key="7">
    <source>
        <dbReference type="EMBL" id="ORJ52021.1"/>
    </source>
</evidence>
<evidence type="ECO:0000256" key="1">
    <source>
        <dbReference type="ARBA" id="ARBA00022679"/>
    </source>
</evidence>
<sequence>MSRFFFNDRKQLVNDAIEGMVISAPHGNLVRLDIDPAIRIVARADWDKSRVAVISGGGSGHEPAHAGFVGKGMLTAAVCGDVFASPSVDAVLNAIVAVTGDRGCLLIVKNYTGDRLNFGLAAEKAKRYGLKVEMVIVADDIALPDNKQPRGIAGTALVHKIAGYAAEQGKSLSEVRDIARQASESVWSLGLAMETCNLPGSSDEDDRIQRGQVELGLGIHGEPGASTVDSHNSQKLMETLVAPLKAQAGEDRVAVLINNLGGVSALEMALLTKELAHSALKDQIAYLIGPAPLVSSLDMKGFSLSLLRLNETFEKAINADVQTVGWQKPVPFAPMKTQRHSPVYNQLEIEPSENPQVKTLVSTAARTLVDLENRLNALDAKVGDGDTGSTFAEGAREIIHLLEQGELPLNNTAQLLQLIGERLATVMGGSSGVLMSIFFTAAGQAVHDGKPLPEALLRGLHQMKHYGGAELGDRTLIDALQPALEALRDSGLDAAASAAKAGAAKTATMQTAGAGRSSYVNSENLEGITDPGAVAIADVFAAIAKG</sequence>
<keyword evidence="8" id="KW-1185">Reference proteome</keyword>
<dbReference type="PANTHER" id="PTHR28629">
    <property type="entry name" value="TRIOKINASE/FMN CYCLASE"/>
    <property type="match status" value="1"/>
</dbReference>
<comment type="caution">
    <text evidence="7">The sequence shown here is derived from an EMBL/GenBank/DDBJ whole genome shotgun (WGS) entry which is preliminary data.</text>
</comment>
<dbReference type="InterPro" id="IPR050861">
    <property type="entry name" value="Dihydroxyacetone_Kinase"/>
</dbReference>
<keyword evidence="1" id="KW-0808">Transferase</keyword>
<dbReference type="PROSITE" id="PS51480">
    <property type="entry name" value="DHAL"/>
    <property type="match status" value="1"/>
</dbReference>
<reference evidence="7 8" key="1">
    <citation type="submission" date="2017-02" db="EMBL/GenBank/DDBJ databases">
        <title>Draft genome sequence of a Kluyvera intermedia isolate from a patient with a pancreatic abscess.</title>
        <authorList>
            <person name="Thele R."/>
        </authorList>
    </citation>
    <scope>NUCLEOTIDE SEQUENCE [LARGE SCALE GENOMIC DNA]</scope>
    <source>
        <strain evidence="7 8">FOSA7093</strain>
    </source>
</reference>
<feature type="domain" description="DhaL" evidence="5">
    <location>
        <begin position="355"/>
        <end position="545"/>
    </location>
</feature>
<dbReference type="Gene3D" id="3.40.50.10440">
    <property type="entry name" value="Dihydroxyacetone kinase, domain 1"/>
    <property type="match status" value="1"/>
</dbReference>
<keyword evidence="3 7" id="KW-0418">Kinase</keyword>
<dbReference type="PROSITE" id="PS51481">
    <property type="entry name" value="DHAK"/>
    <property type="match status" value="1"/>
</dbReference>
<dbReference type="PANTHER" id="PTHR28629:SF4">
    <property type="entry name" value="TRIOKINASE_FMN CYCLASE"/>
    <property type="match status" value="1"/>
</dbReference>